<dbReference type="GO" id="GO:0022857">
    <property type="term" value="F:transmembrane transporter activity"/>
    <property type="evidence" value="ECO:0007669"/>
    <property type="project" value="TreeGrafter"/>
</dbReference>
<feature type="transmembrane region" description="Helical" evidence="9">
    <location>
        <begin position="87"/>
        <end position="109"/>
    </location>
</feature>
<evidence type="ECO:0000256" key="9">
    <source>
        <dbReference type="SAM" id="Phobius"/>
    </source>
</evidence>
<dbReference type="RefSeq" id="WP_009200422.1">
    <property type="nucleotide sequence ID" value="NZ_ACJX03000001.1"/>
</dbReference>
<dbReference type="PANTHER" id="PTHR35011:SF2">
    <property type="entry name" value="2,3-DIKETO-L-GULONATE TRAP TRANSPORTER SMALL PERMEASE PROTEIN YIAM"/>
    <property type="match status" value="1"/>
</dbReference>
<dbReference type="InterPro" id="IPR007387">
    <property type="entry name" value="TRAP_DctQ"/>
</dbReference>
<evidence type="ECO:0000256" key="2">
    <source>
        <dbReference type="ARBA" id="ARBA00022448"/>
    </source>
</evidence>
<keyword evidence="7 9" id="KW-0472">Membrane</keyword>
<dbReference type="GO" id="GO:0005886">
    <property type="term" value="C:plasma membrane"/>
    <property type="evidence" value="ECO:0007669"/>
    <property type="project" value="UniProtKB-SubCell"/>
</dbReference>
<feature type="domain" description="Tripartite ATP-independent periplasmic transporters DctQ component" evidence="10">
    <location>
        <begin position="24"/>
        <end position="153"/>
    </location>
</feature>
<feature type="transmembrane region" description="Helical" evidence="9">
    <location>
        <begin position="16"/>
        <end position="36"/>
    </location>
</feature>
<comment type="subcellular location">
    <subcellularLocation>
        <location evidence="1">Cell inner membrane</location>
        <topology evidence="1">Multi-pass membrane protein</topology>
    </subcellularLocation>
</comment>
<evidence type="ECO:0000259" key="10">
    <source>
        <dbReference type="Pfam" id="PF04290"/>
    </source>
</evidence>
<evidence type="ECO:0000313" key="11">
    <source>
        <dbReference type="EMBL" id="KRT34703.1"/>
    </source>
</evidence>
<accession>A0A0T5X8L0</accession>
<organism evidence="11 12">
    <name type="scientific">Acetomicrobium hydrogeniformans ATCC BAA-1850</name>
    <dbReference type="NCBI Taxonomy" id="592015"/>
    <lineage>
        <taxon>Bacteria</taxon>
        <taxon>Thermotogati</taxon>
        <taxon>Synergistota</taxon>
        <taxon>Synergistia</taxon>
        <taxon>Synergistales</taxon>
        <taxon>Acetomicrobiaceae</taxon>
        <taxon>Acetomicrobium</taxon>
    </lineage>
</organism>
<comment type="similarity">
    <text evidence="8">Belongs to the TRAP transporter small permease family.</text>
</comment>
<dbReference type="OrthoDB" id="45144at2"/>
<evidence type="ECO:0000256" key="5">
    <source>
        <dbReference type="ARBA" id="ARBA00022692"/>
    </source>
</evidence>
<dbReference type="STRING" id="592015.HMPREF1705_03944"/>
<evidence type="ECO:0000256" key="3">
    <source>
        <dbReference type="ARBA" id="ARBA00022475"/>
    </source>
</evidence>
<keyword evidence="12" id="KW-1185">Reference proteome</keyword>
<keyword evidence="2" id="KW-0813">Transport</keyword>
<dbReference type="EMBL" id="ACJX03000001">
    <property type="protein sequence ID" value="KRT34703.1"/>
    <property type="molecule type" value="Genomic_DNA"/>
</dbReference>
<evidence type="ECO:0000256" key="7">
    <source>
        <dbReference type="ARBA" id="ARBA00023136"/>
    </source>
</evidence>
<keyword evidence="4" id="KW-0997">Cell inner membrane</keyword>
<evidence type="ECO:0000256" key="1">
    <source>
        <dbReference type="ARBA" id="ARBA00004429"/>
    </source>
</evidence>
<dbReference type="AlphaFoldDB" id="A0A0T5X8L0"/>
<keyword evidence="3" id="KW-1003">Cell membrane</keyword>
<dbReference type="PANTHER" id="PTHR35011">
    <property type="entry name" value="2,3-DIKETO-L-GULONATE TRAP TRANSPORTER SMALL PERMEASE PROTEIN YIAM"/>
    <property type="match status" value="1"/>
</dbReference>
<gene>
    <name evidence="11" type="ORF">HMPREF1705_03944</name>
</gene>
<dbReference type="eggNOG" id="COG3090">
    <property type="taxonomic scope" value="Bacteria"/>
</dbReference>
<evidence type="ECO:0000313" key="12">
    <source>
        <dbReference type="Proteomes" id="UP000005273"/>
    </source>
</evidence>
<evidence type="ECO:0000256" key="4">
    <source>
        <dbReference type="ARBA" id="ARBA00022519"/>
    </source>
</evidence>
<dbReference type="InterPro" id="IPR055348">
    <property type="entry name" value="DctQ"/>
</dbReference>
<dbReference type="GO" id="GO:0015740">
    <property type="term" value="P:C4-dicarboxylate transport"/>
    <property type="evidence" value="ECO:0007669"/>
    <property type="project" value="TreeGrafter"/>
</dbReference>
<proteinExistence type="inferred from homology"/>
<comment type="caution">
    <text evidence="11">The sequence shown here is derived from an EMBL/GenBank/DDBJ whole genome shotgun (WGS) entry which is preliminary data.</text>
</comment>
<evidence type="ECO:0000256" key="8">
    <source>
        <dbReference type="ARBA" id="ARBA00038436"/>
    </source>
</evidence>
<evidence type="ECO:0000256" key="6">
    <source>
        <dbReference type="ARBA" id="ARBA00022989"/>
    </source>
</evidence>
<keyword evidence="6 9" id="KW-1133">Transmembrane helix</keyword>
<reference evidence="12" key="1">
    <citation type="submission" date="2012-09" db="EMBL/GenBank/DDBJ databases">
        <authorList>
            <person name="Weinstock G."/>
            <person name="Sodergren E."/>
            <person name="Clifton S."/>
            <person name="Fulton L."/>
            <person name="Fulton B."/>
            <person name="Courtney L."/>
            <person name="Fronick C."/>
            <person name="Harrison M."/>
            <person name="Strong C."/>
            <person name="Farmer C."/>
            <person name="Delehaunty K."/>
            <person name="Markovic C."/>
            <person name="Hall O."/>
            <person name="Minx P."/>
            <person name="Tomlinson C."/>
            <person name="Mitreva M."/>
            <person name="Nelson J."/>
            <person name="Hou S."/>
            <person name="Wollam A."/>
            <person name="Pepin K.H."/>
            <person name="Johnson M."/>
            <person name="Bhonagiri V."/>
            <person name="Nash W.E."/>
            <person name="Suruliraj S."/>
            <person name="Warren W."/>
            <person name="Chinwalla A."/>
            <person name="Mardis E.R."/>
            <person name="Wilson R.K."/>
        </authorList>
    </citation>
    <scope>NUCLEOTIDE SEQUENCE [LARGE SCALE GENOMIC DNA]</scope>
    <source>
        <strain evidence="12">OS1</strain>
    </source>
</reference>
<feature type="transmembrane region" description="Helical" evidence="9">
    <location>
        <begin position="129"/>
        <end position="156"/>
    </location>
</feature>
<dbReference type="Pfam" id="PF04290">
    <property type="entry name" value="DctQ"/>
    <property type="match status" value="1"/>
</dbReference>
<protein>
    <submittedName>
        <fullName evidence="11">TRAP transporter, DctQ-like membrane protein</fullName>
    </submittedName>
</protein>
<name>A0A0T5X8L0_9BACT</name>
<sequence>MGLVIWNFLSKVERTIMVISSIVIVVLVMIQVILRYVFKHPIMGVEEMATLLGFWMYFIGAANGSRERSHIKADLLNVLVKSPKKHAIIKSAVTLFTLIMVAIMTNWTWHYVLWSLKTFEKSPSLGIPMIYSQIALFVAAVLMLLYTFIEFLDYFLQALGKRPIRMTMIELDKKNEENGAFEAREGKR</sequence>
<keyword evidence="5 9" id="KW-0812">Transmembrane</keyword>
<dbReference type="Proteomes" id="UP000005273">
    <property type="component" value="Unassembled WGS sequence"/>
</dbReference>